<evidence type="ECO:0000313" key="1">
    <source>
        <dbReference type="EMBL" id="KAL3407504.1"/>
    </source>
</evidence>
<organism evidence="1 2">
    <name type="scientific">Trichogramma kaykai</name>
    <dbReference type="NCBI Taxonomy" id="54128"/>
    <lineage>
        <taxon>Eukaryota</taxon>
        <taxon>Metazoa</taxon>
        <taxon>Ecdysozoa</taxon>
        <taxon>Arthropoda</taxon>
        <taxon>Hexapoda</taxon>
        <taxon>Insecta</taxon>
        <taxon>Pterygota</taxon>
        <taxon>Neoptera</taxon>
        <taxon>Endopterygota</taxon>
        <taxon>Hymenoptera</taxon>
        <taxon>Apocrita</taxon>
        <taxon>Proctotrupomorpha</taxon>
        <taxon>Chalcidoidea</taxon>
        <taxon>Trichogrammatidae</taxon>
        <taxon>Trichogramma</taxon>
    </lineage>
</organism>
<comment type="caution">
    <text evidence="1">The sequence shown here is derived from an EMBL/GenBank/DDBJ whole genome shotgun (WGS) entry which is preliminary data.</text>
</comment>
<dbReference type="EMBL" id="JBJJXI010000007">
    <property type="protein sequence ID" value="KAL3407504.1"/>
    <property type="molecule type" value="Genomic_DNA"/>
</dbReference>
<accession>A0ABD2XR72</accession>
<protein>
    <submittedName>
        <fullName evidence="1">Uncharacterized protein</fullName>
    </submittedName>
</protein>
<reference evidence="1 2" key="1">
    <citation type="journal article" date="2024" name="bioRxiv">
        <title>A reference genome for Trichogramma kaykai: A tiny desert-dwelling parasitoid wasp with competing sex-ratio distorters.</title>
        <authorList>
            <person name="Culotta J."/>
            <person name="Lindsey A.R."/>
        </authorList>
    </citation>
    <scope>NUCLEOTIDE SEQUENCE [LARGE SCALE GENOMIC DNA]</scope>
    <source>
        <strain evidence="1 2">KSX58</strain>
    </source>
</reference>
<dbReference type="AlphaFoldDB" id="A0ABD2XR72"/>
<name>A0ABD2XR72_9HYME</name>
<keyword evidence="2" id="KW-1185">Reference proteome</keyword>
<evidence type="ECO:0000313" key="2">
    <source>
        <dbReference type="Proteomes" id="UP001627154"/>
    </source>
</evidence>
<dbReference type="Proteomes" id="UP001627154">
    <property type="component" value="Unassembled WGS sequence"/>
</dbReference>
<gene>
    <name evidence="1" type="ORF">TKK_000479</name>
</gene>
<sequence length="71" mass="7531">MGVSESLAKERSMMELPCGPVKIGVCPVFSSTTSRTESASRRVTPQGFVSLLPHSVNQASKSPAIMRGLLP</sequence>
<proteinExistence type="predicted"/>